<dbReference type="GO" id="GO:0006272">
    <property type="term" value="P:leading strand elongation"/>
    <property type="evidence" value="ECO:0007669"/>
    <property type="project" value="TreeGrafter"/>
</dbReference>
<comment type="similarity">
    <text evidence="1">Belongs to the PCNA family.</text>
</comment>
<proteinExistence type="inferred from homology"/>
<evidence type="ECO:0000256" key="2">
    <source>
        <dbReference type="ARBA" id="ARBA00023125"/>
    </source>
</evidence>
<gene>
    <name evidence="5" type="ORF">Hokovirus_3_273</name>
</gene>
<dbReference type="GO" id="GO:0006275">
    <property type="term" value="P:regulation of DNA replication"/>
    <property type="evidence" value="ECO:0007669"/>
    <property type="project" value="InterPro"/>
</dbReference>
<evidence type="ECO:0000259" key="4">
    <source>
        <dbReference type="Pfam" id="PF02747"/>
    </source>
</evidence>
<dbReference type="GO" id="GO:0019985">
    <property type="term" value="P:translesion synthesis"/>
    <property type="evidence" value="ECO:0007669"/>
    <property type="project" value="TreeGrafter"/>
</dbReference>
<dbReference type="NCBIfam" id="TIGR00590">
    <property type="entry name" value="pcna"/>
    <property type="match status" value="1"/>
</dbReference>
<dbReference type="SUPFAM" id="SSF55979">
    <property type="entry name" value="DNA clamp"/>
    <property type="match status" value="2"/>
</dbReference>
<sequence>MTKIIDIECEHSGAFKTTFEVLKDVLTDVCILCVGKRKKIEDDGTTTENMDSNTKEENISYMRLFQTDANKTILIDLKLEAKYFKKFYLRKKKHIFSMNIPNFYKNIKIIDKDDYITLIQDDDEMNYMNILIKNIDPSKKYTTIKMKLLDFEEEPRNFEDSEVDAKIVMKSQEFHKICREMNLISEYVDLRCTPKVLIFKCGGDNADRTSVYGNENDYINEISFTNKTEMESNQLVSGIFSLKHLVSFTKFQSLSTDVEIFMKNDAPLVLRYVLPIGRLILCITPQGEIEDTFENAEKLY</sequence>
<dbReference type="Pfam" id="PF00705">
    <property type="entry name" value="PCNA_N"/>
    <property type="match status" value="1"/>
</dbReference>
<dbReference type="GO" id="GO:0030337">
    <property type="term" value="F:DNA polymerase processivity factor activity"/>
    <property type="evidence" value="ECO:0007669"/>
    <property type="project" value="InterPro"/>
</dbReference>
<dbReference type="PANTHER" id="PTHR11352">
    <property type="entry name" value="PROLIFERATING CELL NUCLEAR ANTIGEN"/>
    <property type="match status" value="1"/>
</dbReference>
<dbReference type="PANTHER" id="PTHR11352:SF0">
    <property type="entry name" value="PROLIFERATING CELL NUCLEAR ANTIGEN"/>
    <property type="match status" value="1"/>
</dbReference>
<dbReference type="GO" id="GO:0006298">
    <property type="term" value="P:mismatch repair"/>
    <property type="evidence" value="ECO:0007669"/>
    <property type="project" value="TreeGrafter"/>
</dbReference>
<protein>
    <submittedName>
        <fullName evidence="5">Proliferating cell nuclear antigen</fullName>
    </submittedName>
</protein>
<dbReference type="InterPro" id="IPR046938">
    <property type="entry name" value="DNA_clamp_sf"/>
</dbReference>
<dbReference type="InterPro" id="IPR022648">
    <property type="entry name" value="Pr_cel_nuc_antig_N"/>
</dbReference>
<feature type="domain" description="Proliferating cell nuclear antigen PCNA C-terminal" evidence="4">
    <location>
        <begin position="159"/>
        <end position="282"/>
    </location>
</feature>
<dbReference type="InterPro" id="IPR022649">
    <property type="entry name" value="Pr_cel_nuc_antig_C"/>
</dbReference>
<dbReference type="Gene3D" id="3.70.10.10">
    <property type="match status" value="1"/>
</dbReference>
<accession>A0A1V0SGZ6</accession>
<dbReference type="InterPro" id="IPR000730">
    <property type="entry name" value="Pr_cel_nuc_antig"/>
</dbReference>
<name>A0A1V0SGZ6_9VIRU</name>
<evidence type="ECO:0000259" key="3">
    <source>
        <dbReference type="Pfam" id="PF00705"/>
    </source>
</evidence>
<reference evidence="5" key="1">
    <citation type="journal article" date="2017" name="Science">
        <title>Giant viruses with an expanded complement of translation system components.</title>
        <authorList>
            <person name="Schulz F."/>
            <person name="Yutin N."/>
            <person name="Ivanova N.N."/>
            <person name="Ortega D.R."/>
            <person name="Lee T.K."/>
            <person name="Vierheilig J."/>
            <person name="Daims H."/>
            <person name="Horn M."/>
            <person name="Wagner M."/>
            <person name="Jensen G.J."/>
            <person name="Kyrpides N.C."/>
            <person name="Koonin E.V."/>
            <person name="Woyke T."/>
        </authorList>
    </citation>
    <scope>NUCLEOTIDE SEQUENCE</scope>
    <source>
        <strain evidence="5">HKV1</strain>
    </source>
</reference>
<dbReference type="Pfam" id="PF02747">
    <property type="entry name" value="PCNA_C"/>
    <property type="match status" value="1"/>
</dbReference>
<dbReference type="EMBL" id="KY684105">
    <property type="protein sequence ID" value="ARF11000.1"/>
    <property type="molecule type" value="Genomic_DNA"/>
</dbReference>
<evidence type="ECO:0000313" key="5">
    <source>
        <dbReference type="EMBL" id="ARF11000.1"/>
    </source>
</evidence>
<keyword evidence="2" id="KW-0238">DNA-binding</keyword>
<feature type="domain" description="Proliferating cell nuclear antigen PCNA N-terminal" evidence="3">
    <location>
        <begin position="62"/>
        <end position="153"/>
    </location>
</feature>
<dbReference type="CDD" id="cd00577">
    <property type="entry name" value="PCNA"/>
    <property type="match status" value="1"/>
</dbReference>
<evidence type="ECO:0000256" key="1">
    <source>
        <dbReference type="ARBA" id="ARBA00010462"/>
    </source>
</evidence>
<dbReference type="GO" id="GO:0003677">
    <property type="term" value="F:DNA binding"/>
    <property type="evidence" value="ECO:0007669"/>
    <property type="project" value="UniProtKB-KW"/>
</dbReference>
<organism evidence="5">
    <name type="scientific">Hokovirus HKV1</name>
    <dbReference type="NCBI Taxonomy" id="1977638"/>
    <lineage>
        <taxon>Viruses</taxon>
        <taxon>Varidnaviria</taxon>
        <taxon>Bamfordvirae</taxon>
        <taxon>Nucleocytoviricota</taxon>
        <taxon>Megaviricetes</taxon>
        <taxon>Imitervirales</taxon>
        <taxon>Mimiviridae</taxon>
        <taxon>Klosneuvirinae</taxon>
        <taxon>Hokovirus</taxon>
    </lineage>
</organism>